<dbReference type="Proteomes" id="UP000190539">
    <property type="component" value="Unassembled WGS sequence"/>
</dbReference>
<organism evidence="1 2">
    <name type="scientific">Streptomyces tsukubensis</name>
    <dbReference type="NCBI Taxonomy" id="83656"/>
    <lineage>
        <taxon>Bacteria</taxon>
        <taxon>Bacillati</taxon>
        <taxon>Actinomycetota</taxon>
        <taxon>Actinomycetes</taxon>
        <taxon>Kitasatosporales</taxon>
        <taxon>Streptomycetaceae</taxon>
        <taxon>Streptomyces</taxon>
    </lineage>
</organism>
<comment type="caution">
    <text evidence="1">The sequence shown here is derived from an EMBL/GenBank/DDBJ whole genome shotgun (WGS) entry which is preliminary data.</text>
</comment>
<protein>
    <recommendedName>
        <fullName evidence="3">DUF2135 domain-containing protein</fullName>
    </recommendedName>
</protein>
<keyword evidence="2" id="KW-1185">Reference proteome</keyword>
<evidence type="ECO:0000313" key="2">
    <source>
        <dbReference type="Proteomes" id="UP000190539"/>
    </source>
</evidence>
<dbReference type="AlphaFoldDB" id="A0A1V4A2R2"/>
<reference evidence="1 2" key="1">
    <citation type="submission" date="2017-02" db="EMBL/GenBank/DDBJ databases">
        <title>Draft Genome Sequence of Streptomyces tsukubaensis F601, a Producer of the immunosuppressant tacrolimus FK506.</title>
        <authorList>
            <person name="Zong G."/>
            <person name="Zhong C."/>
            <person name="Fu J."/>
            <person name="Qin R."/>
            <person name="Cao G."/>
        </authorList>
    </citation>
    <scope>NUCLEOTIDE SEQUENCE [LARGE SCALE GENOMIC DNA]</scope>
    <source>
        <strain evidence="1 2">F601</strain>
    </source>
</reference>
<proteinExistence type="predicted"/>
<evidence type="ECO:0008006" key="3">
    <source>
        <dbReference type="Google" id="ProtNLM"/>
    </source>
</evidence>
<evidence type="ECO:0000313" key="1">
    <source>
        <dbReference type="EMBL" id="OON73834.1"/>
    </source>
</evidence>
<gene>
    <name evidence="1" type="ORF">B1H18_26585</name>
</gene>
<sequence>MRVKPSAFAAPFHYLFTRPVVEVDGKEYEGRWGTREIPMSRGAHRIRVYFRYRGRRAARLGEAGVEVSVEVTDRRIGLTAKLGPTNGSTFRITAQPRSA</sequence>
<dbReference type="EMBL" id="MVFC01000030">
    <property type="protein sequence ID" value="OON73834.1"/>
    <property type="molecule type" value="Genomic_DNA"/>
</dbReference>
<accession>A0A1V4A2R2</accession>
<name>A0A1V4A2R2_9ACTN</name>
<dbReference type="STRING" id="83656.B1H18_26585"/>